<dbReference type="EMBL" id="JAYGJQ010000002">
    <property type="protein sequence ID" value="MEA9358033.1"/>
    <property type="molecule type" value="Genomic_DNA"/>
</dbReference>
<name>A0ABU5VY85_9BACT</name>
<dbReference type="InterPro" id="IPR019752">
    <property type="entry name" value="Pyrv/ketoisovalerate_OxRed_cat"/>
</dbReference>
<comment type="caution">
    <text evidence="3">The sequence shown here is derived from an EMBL/GenBank/DDBJ whole genome shotgun (WGS) entry which is preliminary data.</text>
</comment>
<dbReference type="Gene3D" id="3.40.920.10">
    <property type="entry name" value="Pyruvate-ferredoxin oxidoreductase, PFOR, domain III"/>
    <property type="match status" value="1"/>
</dbReference>
<evidence type="ECO:0000256" key="1">
    <source>
        <dbReference type="ARBA" id="ARBA00023002"/>
    </source>
</evidence>
<proteinExistence type="predicted"/>
<accession>A0ABU5VY85</accession>
<feature type="domain" description="4Fe-4S ferredoxin-type" evidence="2">
    <location>
        <begin position="584"/>
        <end position="615"/>
    </location>
</feature>
<dbReference type="PROSITE" id="PS51379">
    <property type="entry name" value="4FE4S_FER_2"/>
    <property type="match status" value="2"/>
</dbReference>
<dbReference type="InterPro" id="IPR011766">
    <property type="entry name" value="TPP_enzyme_TPP-bd"/>
</dbReference>
<dbReference type="InterPro" id="IPR002869">
    <property type="entry name" value="Pyrv_flavodox_OxRed_cen"/>
</dbReference>
<organism evidence="3 4">
    <name type="scientific">Bacteriovorax antarcticus</name>
    <dbReference type="NCBI Taxonomy" id="3088717"/>
    <lineage>
        <taxon>Bacteria</taxon>
        <taxon>Pseudomonadati</taxon>
        <taxon>Bdellovibrionota</taxon>
        <taxon>Bacteriovoracia</taxon>
        <taxon>Bacteriovoracales</taxon>
        <taxon>Bacteriovoracaceae</taxon>
        <taxon>Bacteriovorax</taxon>
    </lineage>
</organism>
<dbReference type="SUPFAM" id="SSF54862">
    <property type="entry name" value="4Fe-4S ferredoxins"/>
    <property type="match status" value="1"/>
</dbReference>
<dbReference type="InterPro" id="IPR029061">
    <property type="entry name" value="THDP-binding"/>
</dbReference>
<dbReference type="SUPFAM" id="SSF53323">
    <property type="entry name" value="Pyruvate-ferredoxin oxidoreductase, PFOR, domain III"/>
    <property type="match status" value="1"/>
</dbReference>
<gene>
    <name evidence="3" type="ORF">SHI21_17505</name>
</gene>
<evidence type="ECO:0000313" key="3">
    <source>
        <dbReference type="EMBL" id="MEA9358033.1"/>
    </source>
</evidence>
<dbReference type="PANTHER" id="PTHR43854">
    <property type="entry name" value="INDOLEPYRUVATE OXIDOREDUCTASE SUBUNIT IORB"/>
    <property type="match status" value="1"/>
</dbReference>
<dbReference type="Gene3D" id="3.40.50.970">
    <property type="match status" value="2"/>
</dbReference>
<feature type="domain" description="4Fe-4S ferredoxin-type" evidence="2">
    <location>
        <begin position="617"/>
        <end position="649"/>
    </location>
</feature>
<dbReference type="RefSeq" id="WP_323578270.1">
    <property type="nucleotide sequence ID" value="NZ_JAYGJQ010000002.1"/>
</dbReference>
<dbReference type="InterPro" id="IPR017896">
    <property type="entry name" value="4Fe4S_Fe-S-bd"/>
</dbReference>
<dbReference type="PANTHER" id="PTHR43854:SF1">
    <property type="entry name" value="INDOLEPYRUVATE OXIDOREDUCTASE SUBUNIT IORB"/>
    <property type="match status" value="1"/>
</dbReference>
<dbReference type="Pfam" id="PF02775">
    <property type="entry name" value="TPP_enzyme_C"/>
    <property type="match status" value="1"/>
</dbReference>
<evidence type="ECO:0000259" key="2">
    <source>
        <dbReference type="PROSITE" id="PS51379"/>
    </source>
</evidence>
<keyword evidence="1" id="KW-0560">Oxidoreductase</keyword>
<evidence type="ECO:0000313" key="4">
    <source>
        <dbReference type="Proteomes" id="UP001302274"/>
    </source>
</evidence>
<sequence length="1118" mass="124030">MTTEILNGNEIIIQGALEAGFHLYTGYPGSPLADYFNILYERKNEFKEKGIRVVIANSEANAAAMASGAKQAHKNALVAMKSMGLHVAADALSVGNFANPGTGGVVVVVGDDPWSISTSSPADSRYLFKHLHIPFLDPSTPQELKDWIKVALEISLETSVYQGLLLTTFMAEGGGRVEIGEEVKIDPTLIELDPATFDLSKNVMVPPNSFKADVAMIKDRFPKVFDVLKAKSLDLKFGNMDSKVGFITSGAVFEILKQVLDDNDALDRFSLYKVAAPYPLIDDLLVPYLKNLETLIVVEEKRGFLETELREVINRNNLQCKIYGKSFDGAEGFPISGGLNYDLVLDKVSTLFTKLGLGACHPSVPGVTLNEIMPRRLPTFCPGCPHRETLSLLKDLRGHLKRQNINLISHGDVGCYSLSFLEPFKEMHNLSAMGQGGALGSGLDLFTTNPSVVLMGDSTFFHSGITDISNSVQMNHDITYILLDNDNTAMTGHQMSPRTGESVEGFKRPAQDMLKLVTALGVQEAIEINPSDRYFYQNLMREMILKKGTKVIISNKECALTFHGRKKAEERKIFNKNETIPVQKFYQINTDACEDCRACVELTGCPGLSQTFDAYGTKVTIDPQICVSDSYCTKIKVCPSFELVEVADYHPTKYRANTNGNSVDLKTELPLPDRKKTLDSIASGVDYRAVVTGVGGSGVTTISRVLAEAAKVMGNRTDIDFKFVDQKGLAQRNGNVTSHLALYKKGKSHAQVTPMGGADVLLSPDLLDGSHHLNFLNAKGMAILDQKFQIPLTLLLDRGAERDPINEIALSEKLQNVLKERVKLLPMKEVSENHLGKSVYASAIILGAAFQMGLIPFDLKDLEDAFTRTMKKAELANNLKAFTLGRRLALGEDLRIASAVVPMIDLYEASLKDSSLFNGSSLVELFKAKKSEIVKLIPAEFKIPEEFIARYLHDMIIFDRGAHIDSFVGDVKKLVSLYAGLESNLFAMALRSIAKTYFIKDEVYIAHMMISPMRKLSDDTTYGDLGTSYKKTFLNRPSFDLGEKKIEFDFSPSKWMLKIMRHARFLRAILTTWHKQERKISSDIRSRILNQALSFKELKALENIKGYRQVRYDMYSSL</sequence>
<dbReference type="Proteomes" id="UP001302274">
    <property type="component" value="Unassembled WGS sequence"/>
</dbReference>
<dbReference type="SUPFAM" id="SSF52518">
    <property type="entry name" value="Thiamin diphosphate-binding fold (THDP-binding)"/>
    <property type="match status" value="2"/>
</dbReference>
<keyword evidence="4" id="KW-1185">Reference proteome</keyword>
<dbReference type="Pfam" id="PF01558">
    <property type="entry name" value="POR"/>
    <property type="match status" value="1"/>
</dbReference>
<reference evidence="3 4" key="1">
    <citation type="submission" date="2023-11" db="EMBL/GenBank/DDBJ databases">
        <title>A Novel Polar Bacteriovorax (B. antarcticus) Isolated from the Biocrust in Antarctica.</title>
        <authorList>
            <person name="Mun W."/>
            <person name="Choi S.Y."/>
            <person name="Mitchell R.J."/>
        </authorList>
    </citation>
    <scope>NUCLEOTIDE SEQUENCE [LARGE SCALE GENOMIC DNA]</scope>
    <source>
        <strain evidence="3 4">PP10</strain>
    </source>
</reference>
<protein>
    <submittedName>
        <fullName evidence="3">2-oxoacid:acceptor oxidoreductase family protein</fullName>
    </submittedName>
</protein>
<dbReference type="InterPro" id="IPR052198">
    <property type="entry name" value="IorB_Oxidoreductase"/>
</dbReference>